<reference evidence="6 7" key="1">
    <citation type="submission" date="2023-10" db="EMBL/GenBank/DDBJ databases">
        <title>Surface-active antibiotics is a multifunctional adaptation for post-fire microbes.</title>
        <authorList>
            <person name="Liu M.D."/>
            <person name="Du Y."/>
            <person name="Koupaei S.K."/>
            <person name="Kim N.R."/>
            <person name="Zhang W."/>
            <person name="Traxler M.F."/>
        </authorList>
    </citation>
    <scope>NUCLEOTIDE SEQUENCE [LARGE SCALE GENOMIC DNA]</scope>
    <source>
        <strain evidence="6 7">F3</strain>
    </source>
</reference>
<evidence type="ECO:0000256" key="2">
    <source>
        <dbReference type="ARBA" id="ARBA00022679"/>
    </source>
</evidence>
<comment type="pathway">
    <text evidence="1">Protein modification; protein glycosylation.</text>
</comment>
<evidence type="ECO:0000313" key="7">
    <source>
        <dbReference type="Proteomes" id="UP001302652"/>
    </source>
</evidence>
<dbReference type="RefSeq" id="WP_317020309.1">
    <property type="nucleotide sequence ID" value="NZ_CP136513.1"/>
</dbReference>
<organism evidence="6 7">
    <name type="scientific">Paraburkholderia kirstenboschensis</name>
    <dbReference type="NCBI Taxonomy" id="1245436"/>
    <lineage>
        <taxon>Bacteria</taxon>
        <taxon>Pseudomonadati</taxon>
        <taxon>Pseudomonadota</taxon>
        <taxon>Betaproteobacteria</taxon>
        <taxon>Burkholderiales</taxon>
        <taxon>Burkholderiaceae</taxon>
        <taxon>Paraburkholderia</taxon>
    </lineage>
</organism>
<name>A0ABZ0EL64_9BURK</name>
<evidence type="ECO:0000313" key="6">
    <source>
        <dbReference type="EMBL" id="WOD17920.1"/>
    </source>
</evidence>
<keyword evidence="3" id="KW-0677">Repeat</keyword>
<dbReference type="Gene3D" id="3.40.50.11380">
    <property type="match status" value="1"/>
</dbReference>
<keyword evidence="4" id="KW-0802">TPR repeat</keyword>
<dbReference type="InterPro" id="IPR037919">
    <property type="entry name" value="OGT"/>
</dbReference>
<dbReference type="Proteomes" id="UP001302652">
    <property type="component" value="Chromosome 1"/>
</dbReference>
<evidence type="ECO:0000259" key="5">
    <source>
        <dbReference type="Pfam" id="PF13844"/>
    </source>
</evidence>
<dbReference type="PANTHER" id="PTHR44366:SF1">
    <property type="entry name" value="UDP-N-ACETYLGLUCOSAMINE--PEPTIDE N-ACETYLGLUCOSAMINYLTRANSFERASE 110 KDA SUBUNIT"/>
    <property type="match status" value="1"/>
</dbReference>
<keyword evidence="2" id="KW-0808">Transferase</keyword>
<protein>
    <recommendedName>
        <fullName evidence="5">O-GlcNAc transferase C-terminal domain-containing protein</fullName>
    </recommendedName>
</protein>
<feature type="domain" description="O-GlcNAc transferase C-terminal" evidence="5">
    <location>
        <begin position="260"/>
        <end position="444"/>
    </location>
</feature>
<feature type="domain" description="O-GlcNAc transferase C-terminal" evidence="5">
    <location>
        <begin position="94"/>
        <end position="251"/>
    </location>
</feature>
<dbReference type="EMBL" id="CP136513">
    <property type="protein sequence ID" value="WOD17920.1"/>
    <property type="molecule type" value="Genomic_DNA"/>
</dbReference>
<dbReference type="Pfam" id="PF13844">
    <property type="entry name" value="Glyco_transf_41"/>
    <property type="match status" value="2"/>
</dbReference>
<evidence type="ECO:0000256" key="4">
    <source>
        <dbReference type="ARBA" id="ARBA00022803"/>
    </source>
</evidence>
<gene>
    <name evidence="6" type="ORF">RW095_34670</name>
</gene>
<dbReference type="SUPFAM" id="SSF53756">
    <property type="entry name" value="UDP-Glycosyltransferase/glycogen phosphorylase"/>
    <property type="match status" value="1"/>
</dbReference>
<dbReference type="Gene3D" id="3.40.50.2000">
    <property type="entry name" value="Glycogen Phosphorylase B"/>
    <property type="match status" value="1"/>
</dbReference>
<dbReference type="PANTHER" id="PTHR44366">
    <property type="entry name" value="UDP-N-ACETYLGLUCOSAMINE--PEPTIDE N-ACETYLGLUCOSAMINYLTRANSFERASE 110 KDA SUBUNIT"/>
    <property type="match status" value="1"/>
</dbReference>
<dbReference type="InterPro" id="IPR029489">
    <property type="entry name" value="OGT/SEC/SPY_C"/>
</dbReference>
<proteinExistence type="predicted"/>
<evidence type="ECO:0000256" key="3">
    <source>
        <dbReference type="ARBA" id="ARBA00022737"/>
    </source>
</evidence>
<evidence type="ECO:0000256" key="1">
    <source>
        <dbReference type="ARBA" id="ARBA00004922"/>
    </source>
</evidence>
<accession>A0ABZ0EL64</accession>
<keyword evidence="7" id="KW-1185">Reference proteome</keyword>
<sequence length="472" mass="52075">MFKKIVGSGATDPAILGAALVPARFTCEWDWIESLQQRISAHYAQGQYGATQEYPLTHLTWCANELYNLEVTRAYAARVLPSVTPLVTAPRKGGAGARIRVGYLSSDFCNHATMHLMAGLFECHDRERFEVFAYDSSPPDVSAYRQRFLRAVEHHVDITAMTDASAAARIAEDQLDVLFDLKGHTGWGRLAIMAYRPAPLQVAYLGFPGSTGAAFIDYLVSDRFVTPDNSAAFYSEKLCRLPHSYQCNDRKRPIAGDAGSRTAHGLPDEAIVFCAFNQSYKIDRVSFNAWMRVLAEVPDSVLWLLNQGESAERNLRRHAELAGVVSERLIFSGFAPPDRHIARLQLADAALDALVCNGHTTTSDTLWAGVPVITARGTHFASRVSESLLNAVNLAELVGKDVDEMVQIAVRVGRDADFRRALRAKLAANITVTPLFDTERFTRNFENAIGMMVQASRSGEPLVHLDVLDSND</sequence>